<evidence type="ECO:0000313" key="3">
    <source>
        <dbReference type="Proteomes" id="UP001159363"/>
    </source>
</evidence>
<feature type="region of interest" description="Disordered" evidence="1">
    <location>
        <begin position="1"/>
        <end position="21"/>
    </location>
</feature>
<feature type="compositionally biased region" description="Basic and acidic residues" evidence="1">
    <location>
        <begin position="9"/>
        <end position="19"/>
    </location>
</feature>
<feature type="region of interest" description="Disordered" evidence="1">
    <location>
        <begin position="417"/>
        <end position="461"/>
    </location>
</feature>
<reference evidence="2 3" key="1">
    <citation type="submission" date="2023-02" db="EMBL/GenBank/DDBJ databases">
        <title>LHISI_Scaffold_Assembly.</title>
        <authorList>
            <person name="Stuart O.P."/>
            <person name="Cleave R."/>
            <person name="Magrath M.J.L."/>
            <person name="Mikheyev A.S."/>
        </authorList>
    </citation>
    <scope>NUCLEOTIDE SEQUENCE [LARGE SCALE GENOMIC DNA]</scope>
    <source>
        <strain evidence="2">Daus_M_001</strain>
        <tissue evidence="2">Leg muscle</tissue>
    </source>
</reference>
<dbReference type="EMBL" id="JARBHB010000009">
    <property type="protein sequence ID" value="KAJ8875917.1"/>
    <property type="molecule type" value="Genomic_DNA"/>
</dbReference>
<protein>
    <recommendedName>
        <fullName evidence="4">DDE-1 domain-containing protein</fullName>
    </recommendedName>
</protein>
<keyword evidence="3" id="KW-1185">Reference proteome</keyword>
<accession>A0ABQ9GV80</accession>
<organism evidence="2 3">
    <name type="scientific">Dryococelus australis</name>
    <dbReference type="NCBI Taxonomy" id="614101"/>
    <lineage>
        <taxon>Eukaryota</taxon>
        <taxon>Metazoa</taxon>
        <taxon>Ecdysozoa</taxon>
        <taxon>Arthropoda</taxon>
        <taxon>Hexapoda</taxon>
        <taxon>Insecta</taxon>
        <taxon>Pterygota</taxon>
        <taxon>Neoptera</taxon>
        <taxon>Polyneoptera</taxon>
        <taxon>Phasmatodea</taxon>
        <taxon>Verophasmatodea</taxon>
        <taxon>Anareolatae</taxon>
        <taxon>Phasmatidae</taxon>
        <taxon>Eurycanthinae</taxon>
        <taxon>Dryococelus</taxon>
    </lineage>
</organism>
<evidence type="ECO:0008006" key="4">
    <source>
        <dbReference type="Google" id="ProtNLM"/>
    </source>
</evidence>
<dbReference type="Proteomes" id="UP001159363">
    <property type="component" value="Chromosome 8"/>
</dbReference>
<proteinExistence type="predicted"/>
<name>A0ABQ9GV80_9NEOP</name>
<evidence type="ECO:0000256" key="1">
    <source>
        <dbReference type="SAM" id="MobiDB-lite"/>
    </source>
</evidence>
<evidence type="ECO:0000313" key="2">
    <source>
        <dbReference type="EMBL" id="KAJ8875917.1"/>
    </source>
</evidence>
<sequence length="461" mass="51785">MNAASELFTRGRSDKENTKQRKITSALASMNKNRKLENHGLKELSLRRPESTFSARAAGFNKVIVNKFFDALEEIVYQETITSSRIFNMDETSHTVVQRPEKVIAHRGQHQVGGITPCERGQNVTGAYTINSAGLLIPPMLIHTRKITKDSLAFGAPWGTIFRSQDEGWMTADVFTKWMFHFIRNHIASLVGAGFPRAASMEMAINSFRKTGSWPVDRHVFTDADFAAVSVIDHPFQESVAKEHSPVSLDVMMPEQMEHVDDTLQSKVYDLPEINVLSTFRDISDRSNYVLGSPATCNISTEEINPLPSCSFSPEQKKRRKREVSSIVLTSTPHKESLERVHGPLLRHLHQPRRNIYLLKCSRISRRRKCLFPIARIQCASTVVTLMTQAGSSATLTCPTRRLDVLRESYGAPITMNTEVDDTAEPLKKLTHDEVQSDQDDGSDTGLPHKKKALKSNTLAR</sequence>
<comment type="caution">
    <text evidence="2">The sequence shown here is derived from an EMBL/GenBank/DDBJ whole genome shotgun (WGS) entry which is preliminary data.</text>
</comment>
<feature type="compositionally biased region" description="Basic and acidic residues" evidence="1">
    <location>
        <begin position="425"/>
        <end position="435"/>
    </location>
</feature>
<gene>
    <name evidence="2" type="ORF">PR048_023825</name>
</gene>